<evidence type="ECO:0000256" key="2">
    <source>
        <dbReference type="SAM" id="Phobius"/>
    </source>
</evidence>
<keyword evidence="2" id="KW-0812">Transmembrane</keyword>
<dbReference type="AlphaFoldDB" id="A0A917R861"/>
<organism evidence="4 5">
    <name type="scientific">Nocardia jinanensis</name>
    <dbReference type="NCBI Taxonomy" id="382504"/>
    <lineage>
        <taxon>Bacteria</taxon>
        <taxon>Bacillati</taxon>
        <taxon>Actinomycetota</taxon>
        <taxon>Actinomycetes</taxon>
        <taxon>Mycobacteriales</taxon>
        <taxon>Nocardiaceae</taxon>
        <taxon>Nocardia</taxon>
    </lineage>
</organism>
<evidence type="ECO:0000259" key="3">
    <source>
        <dbReference type="Pfam" id="PF13399"/>
    </source>
</evidence>
<dbReference type="Pfam" id="PF13399">
    <property type="entry name" value="LytR_C"/>
    <property type="match status" value="1"/>
</dbReference>
<keyword evidence="2" id="KW-1133">Transmembrane helix</keyword>
<gene>
    <name evidence="4" type="ORF">GCM10011588_06640</name>
</gene>
<dbReference type="InterPro" id="IPR027381">
    <property type="entry name" value="LytR/CpsA/Psr_C"/>
</dbReference>
<reference evidence="4" key="1">
    <citation type="journal article" date="2014" name="Int. J. Syst. Evol. Microbiol.">
        <title>Complete genome sequence of Corynebacterium casei LMG S-19264T (=DSM 44701T), isolated from a smear-ripened cheese.</title>
        <authorList>
            <consortium name="US DOE Joint Genome Institute (JGI-PGF)"/>
            <person name="Walter F."/>
            <person name="Albersmeier A."/>
            <person name="Kalinowski J."/>
            <person name="Ruckert C."/>
        </authorList>
    </citation>
    <scope>NUCLEOTIDE SEQUENCE</scope>
    <source>
        <strain evidence="4">CGMCC 4.3508</strain>
    </source>
</reference>
<evidence type="ECO:0000313" key="5">
    <source>
        <dbReference type="Proteomes" id="UP000638263"/>
    </source>
</evidence>
<sequence length="233" mass="24529">MGTYSIDVVSLITEGSPTDTKGRPYPRRRPRPWLILVVALTVVCAGLWIKALTTNDDDHTPMACSSPTPATDPKAGPQPLPGQRVGASRLEDVEPAPMGGTKVRVLNANGQRGQAAHVAAQLGDLGFGSPPGDPYGNDPVYANGDLECTGQIRFGENGRPIAAAVQLAVPCAELVEDKRSDETVDLVLGSLFGGDLQPNNDAEEVLRLLKNPVSGESPAIDPDMLEAARTARC</sequence>
<feature type="transmembrane region" description="Helical" evidence="2">
    <location>
        <begin position="33"/>
        <end position="52"/>
    </location>
</feature>
<accession>A0A917R861</accession>
<feature type="domain" description="LytR/CpsA/Psr regulator C-terminal" evidence="3">
    <location>
        <begin position="101"/>
        <end position="192"/>
    </location>
</feature>
<dbReference type="NCBIfam" id="NF035953">
    <property type="entry name" value="integrity_Cei"/>
    <property type="match status" value="1"/>
</dbReference>
<keyword evidence="5" id="KW-1185">Reference proteome</keyword>
<protein>
    <recommendedName>
        <fullName evidence="3">LytR/CpsA/Psr regulator C-terminal domain-containing protein</fullName>
    </recommendedName>
</protein>
<evidence type="ECO:0000313" key="4">
    <source>
        <dbReference type="EMBL" id="GGK94935.1"/>
    </source>
</evidence>
<dbReference type="EMBL" id="BMMH01000001">
    <property type="protein sequence ID" value="GGK94935.1"/>
    <property type="molecule type" value="Genomic_DNA"/>
</dbReference>
<proteinExistence type="predicted"/>
<dbReference type="Proteomes" id="UP000638263">
    <property type="component" value="Unassembled WGS sequence"/>
</dbReference>
<comment type="caution">
    <text evidence="4">The sequence shown here is derived from an EMBL/GenBank/DDBJ whole genome shotgun (WGS) entry which is preliminary data.</text>
</comment>
<evidence type="ECO:0000256" key="1">
    <source>
        <dbReference type="SAM" id="MobiDB-lite"/>
    </source>
</evidence>
<feature type="region of interest" description="Disordered" evidence="1">
    <location>
        <begin position="56"/>
        <end position="85"/>
    </location>
</feature>
<keyword evidence="2" id="KW-0472">Membrane</keyword>
<name>A0A917R861_9NOCA</name>
<reference evidence="4" key="2">
    <citation type="submission" date="2020-09" db="EMBL/GenBank/DDBJ databases">
        <authorList>
            <person name="Sun Q."/>
            <person name="Zhou Y."/>
        </authorList>
    </citation>
    <scope>NUCLEOTIDE SEQUENCE</scope>
    <source>
        <strain evidence="4">CGMCC 4.3508</strain>
    </source>
</reference>